<accession>A0ABX2VQZ7</accession>
<proteinExistence type="predicted"/>
<reference evidence="2" key="1">
    <citation type="journal article" date="2015" name="PLoS Genet.">
        <title>The dynamic genome and transcriptome of the human fungal pathogen Blastomyces and close relative Emmonsia.</title>
        <authorList>
            <person name="Munoz J.F."/>
            <person name="Gauthier G.M."/>
            <person name="Desjardins C.A."/>
            <person name="Gallo J.E."/>
            <person name="Holder J."/>
            <person name="Sullivan T.D."/>
            <person name="Marty A.J."/>
            <person name="Carmen J.C."/>
            <person name="Chen Z."/>
            <person name="Ding L."/>
            <person name="Gujja S."/>
            <person name="Magrini V."/>
            <person name="Misas E."/>
            <person name="Mitreva M."/>
            <person name="Priest M."/>
            <person name="Saif S."/>
            <person name="Whiston E.A."/>
            <person name="Young S."/>
            <person name="Zeng Q."/>
            <person name="Goldman W.E."/>
            <person name="Mardis E.R."/>
            <person name="Taylor J.W."/>
            <person name="McEwen J.G."/>
            <person name="Clay O.K."/>
            <person name="Klein B.S."/>
            <person name="Cuomo C.A."/>
        </authorList>
    </citation>
    <scope>NUCLEOTIDE SEQUENCE [LARGE SCALE GENOMIC DNA]</scope>
    <source>
        <strain evidence="2">ER-3 / ATCC MYA-2586</strain>
    </source>
</reference>
<sequence>MGYDRCGGALEVRYLLPCRAENAWQRQLNNCIIVSPYRSQLPLFHRSVLRTDYSVQQPRDSDLGRSFDSRAPWGSSPFFTYLQVLGLQTGFVEGNVRFPMYFSASGYILLQKRGADNAKNKSKWIGSPYLALLITDSLWTWKLPR</sequence>
<dbReference type="RefSeq" id="XP_045279082.1">
    <property type="nucleotide sequence ID" value="XM_045425350.1"/>
</dbReference>
<dbReference type="GeneID" id="69030967"/>
<evidence type="ECO:0000313" key="2">
    <source>
        <dbReference type="Proteomes" id="UP000002039"/>
    </source>
</evidence>
<name>A0ABX2VQZ7_AJEDR</name>
<gene>
    <name evidence="1" type="ORF">BDCG_16075</name>
</gene>
<dbReference type="Proteomes" id="UP000002039">
    <property type="component" value="Unassembled WGS sequence"/>
</dbReference>
<dbReference type="EMBL" id="EQ999973">
    <property type="protein sequence ID" value="OAS99354.1"/>
    <property type="molecule type" value="Genomic_DNA"/>
</dbReference>
<protein>
    <submittedName>
        <fullName evidence="1">Uncharacterized protein</fullName>
    </submittedName>
</protein>
<organism evidence="1 2">
    <name type="scientific">Ajellomyces dermatitidis (strain ER-3 / ATCC MYA-2586)</name>
    <name type="common">Blastomyces dermatitidis</name>
    <dbReference type="NCBI Taxonomy" id="559297"/>
    <lineage>
        <taxon>Eukaryota</taxon>
        <taxon>Fungi</taxon>
        <taxon>Dikarya</taxon>
        <taxon>Ascomycota</taxon>
        <taxon>Pezizomycotina</taxon>
        <taxon>Eurotiomycetes</taxon>
        <taxon>Eurotiomycetidae</taxon>
        <taxon>Onygenales</taxon>
        <taxon>Ajellomycetaceae</taxon>
        <taxon>Blastomyces</taxon>
    </lineage>
</organism>
<keyword evidence="2" id="KW-1185">Reference proteome</keyword>
<evidence type="ECO:0000313" key="1">
    <source>
        <dbReference type="EMBL" id="OAS99354.1"/>
    </source>
</evidence>